<reference evidence="9" key="2">
    <citation type="submission" date="2019-10" db="EMBL/GenBank/DDBJ databases">
        <authorList>
            <consortium name="NCBI Genome Project"/>
        </authorList>
    </citation>
    <scope>NUCLEOTIDE SEQUENCE</scope>
    <source>
        <strain evidence="9">NI907</strain>
    </source>
</reference>
<organism evidence="8 9">
    <name type="scientific">Pyricularia grisea</name>
    <name type="common">Crabgrass-specific blast fungus</name>
    <name type="synonym">Magnaporthe grisea</name>
    <dbReference type="NCBI Taxonomy" id="148305"/>
    <lineage>
        <taxon>Eukaryota</taxon>
        <taxon>Fungi</taxon>
        <taxon>Dikarya</taxon>
        <taxon>Ascomycota</taxon>
        <taxon>Pezizomycotina</taxon>
        <taxon>Sordariomycetes</taxon>
        <taxon>Sordariomycetidae</taxon>
        <taxon>Magnaporthales</taxon>
        <taxon>Pyriculariaceae</taxon>
        <taxon>Pyricularia</taxon>
    </lineage>
</organism>
<feature type="compositionally biased region" description="Polar residues" evidence="6">
    <location>
        <begin position="772"/>
        <end position="782"/>
    </location>
</feature>
<dbReference type="GO" id="GO:0005634">
    <property type="term" value="C:nucleus"/>
    <property type="evidence" value="ECO:0007669"/>
    <property type="project" value="TreeGrafter"/>
</dbReference>
<reference evidence="9" key="3">
    <citation type="submission" date="2025-08" db="UniProtKB">
        <authorList>
            <consortium name="RefSeq"/>
        </authorList>
    </citation>
    <scope>IDENTIFICATION</scope>
    <source>
        <strain evidence="9">NI907</strain>
    </source>
</reference>
<feature type="compositionally biased region" description="Polar residues" evidence="6">
    <location>
        <begin position="204"/>
        <end position="221"/>
    </location>
</feature>
<dbReference type="Pfam" id="PF04082">
    <property type="entry name" value="Fungal_trans"/>
    <property type="match status" value="1"/>
</dbReference>
<protein>
    <recommendedName>
        <fullName evidence="7">Zn(2)-C6 fungal-type domain-containing protein</fullName>
    </recommendedName>
</protein>
<dbReference type="CDD" id="cd00067">
    <property type="entry name" value="GAL4"/>
    <property type="match status" value="1"/>
</dbReference>
<dbReference type="Gene3D" id="4.10.240.10">
    <property type="entry name" value="Zn(2)-C6 fungal-type DNA-binding domain"/>
    <property type="match status" value="1"/>
</dbReference>
<feature type="region of interest" description="Disordered" evidence="6">
    <location>
        <begin position="36"/>
        <end position="96"/>
    </location>
</feature>
<dbReference type="RefSeq" id="XP_030978615.1">
    <property type="nucleotide sequence ID" value="XM_031129020.1"/>
</dbReference>
<accession>A0A6P8AUP2</accession>
<dbReference type="GeneID" id="41963928"/>
<feature type="compositionally biased region" description="Low complexity" evidence="6">
    <location>
        <begin position="730"/>
        <end position="746"/>
    </location>
</feature>
<keyword evidence="2" id="KW-0805">Transcription regulation</keyword>
<evidence type="ECO:0000256" key="4">
    <source>
        <dbReference type="ARBA" id="ARBA00023242"/>
    </source>
</evidence>
<keyword evidence="4" id="KW-0539">Nucleus</keyword>
<dbReference type="GO" id="GO:0006351">
    <property type="term" value="P:DNA-templated transcription"/>
    <property type="evidence" value="ECO:0007669"/>
    <property type="project" value="InterPro"/>
</dbReference>
<evidence type="ECO:0000256" key="2">
    <source>
        <dbReference type="ARBA" id="ARBA00023015"/>
    </source>
</evidence>
<reference evidence="8 9" key="1">
    <citation type="journal article" date="2019" name="Mol. Biol. Evol.">
        <title>Blast fungal genomes show frequent chromosomal changes, gene gains and losses, and effector gene turnover.</title>
        <authorList>
            <person name="Gomez Luciano L.B."/>
            <person name="Jason Tsai I."/>
            <person name="Chuma I."/>
            <person name="Tosa Y."/>
            <person name="Chen Y.H."/>
            <person name="Li J.Y."/>
            <person name="Li M.Y."/>
            <person name="Jade Lu M.Y."/>
            <person name="Nakayashiki H."/>
            <person name="Li W.H."/>
        </authorList>
    </citation>
    <scope>NUCLEOTIDE SEQUENCE [LARGE SCALE GENOMIC DNA]</scope>
    <source>
        <strain evidence="8 9">NI907</strain>
    </source>
</reference>
<dbReference type="PANTHER" id="PTHR47424:SF5">
    <property type="entry name" value="ZN(II)2CYS6 TRANSCRIPTION FACTOR (EUROFUNG)"/>
    <property type="match status" value="1"/>
</dbReference>
<evidence type="ECO:0000259" key="7">
    <source>
        <dbReference type="PROSITE" id="PS50048"/>
    </source>
</evidence>
<dbReference type="AlphaFoldDB" id="A0A6P8AUP2"/>
<dbReference type="PANTHER" id="PTHR47424">
    <property type="entry name" value="REGULATORY PROTEIN GAL4"/>
    <property type="match status" value="1"/>
</dbReference>
<evidence type="ECO:0000313" key="8">
    <source>
        <dbReference type="Proteomes" id="UP000515153"/>
    </source>
</evidence>
<dbReference type="PROSITE" id="PS50048">
    <property type="entry name" value="ZN2_CY6_FUNGAL_2"/>
    <property type="match status" value="1"/>
</dbReference>
<evidence type="ECO:0000256" key="3">
    <source>
        <dbReference type="ARBA" id="ARBA00023163"/>
    </source>
</evidence>
<evidence type="ECO:0000256" key="5">
    <source>
        <dbReference type="SAM" id="Coils"/>
    </source>
</evidence>
<dbReference type="InterPro" id="IPR007219">
    <property type="entry name" value="XnlR_reg_dom"/>
</dbReference>
<dbReference type="InterPro" id="IPR001138">
    <property type="entry name" value="Zn2Cys6_DnaBD"/>
</dbReference>
<feature type="domain" description="Zn(2)-C6 fungal-type" evidence="7">
    <location>
        <begin position="104"/>
        <end position="133"/>
    </location>
</feature>
<dbReference type="GO" id="GO:0000981">
    <property type="term" value="F:DNA-binding transcription factor activity, RNA polymerase II-specific"/>
    <property type="evidence" value="ECO:0007669"/>
    <property type="project" value="InterPro"/>
</dbReference>
<feature type="compositionally biased region" description="Polar residues" evidence="6">
    <location>
        <begin position="704"/>
        <end position="727"/>
    </location>
</feature>
<dbReference type="InterPro" id="IPR036864">
    <property type="entry name" value="Zn2-C6_fun-type_DNA-bd_sf"/>
</dbReference>
<evidence type="ECO:0000256" key="1">
    <source>
        <dbReference type="ARBA" id="ARBA00022723"/>
    </source>
</evidence>
<proteinExistence type="predicted"/>
<dbReference type="SMART" id="SM00066">
    <property type="entry name" value="GAL4"/>
    <property type="match status" value="1"/>
</dbReference>
<evidence type="ECO:0000313" key="9">
    <source>
        <dbReference type="RefSeq" id="XP_030978615.1"/>
    </source>
</evidence>
<keyword evidence="1" id="KW-0479">Metal-binding</keyword>
<keyword evidence="5" id="KW-0175">Coiled coil</keyword>
<dbReference type="GO" id="GO:0008270">
    <property type="term" value="F:zinc ion binding"/>
    <property type="evidence" value="ECO:0007669"/>
    <property type="project" value="InterPro"/>
</dbReference>
<dbReference type="KEGG" id="pgri:PgNI_09030"/>
<gene>
    <name evidence="9" type="ORF">PgNI_09030</name>
</gene>
<keyword evidence="3" id="KW-0804">Transcription</keyword>
<evidence type="ECO:0000256" key="6">
    <source>
        <dbReference type="SAM" id="MobiDB-lite"/>
    </source>
</evidence>
<sequence length="901" mass="99664">MDLYHASHRSRLNTDMDLLEDQVSDLRQFLRQPPRIAAGGTSVGSLLTPQAGPRVDNNPADAASQSPSVSSPGGTRANNKRRPEDEESGPKQQRSKRNRYISIACNECKRRKIKCNGQQPCQRCGHLNLACLYSPNCCSSSFKESDDYKRMTEQIAKLQEQVNTLFDNMNSLRQDTLQQDARHHMSPSTDPRNGPAVTSLLAPSVSNSTSSNNDPALQRQSLPPYPPPGFRGPTSSLYGVNVAKTSMHSMGYNNDGNDDNGAAGDEALDMSPPGMVPASLSLDPSAPKRATDPLWLYDKNEILRLCRVHEEEIGIMYPVTNMETVMEHARDLAAWMEATKRKDNSAALMQDADLTDIATLKLKIIMCCAMVIEGHGHSPKAMELFETIRHILDRKLMSEPSQLANLPVLCLYAGYRFLNNEEIFAWRVVGQVTRLCLELGLHRREGLMRIPEEERGIAVTTFWASYVLDRRWSFGTGLPFAVQDDMIDPGLPKLDEYPYLQAMVTYSKLGARIWRLVDYFEPAFVLDLKREEFEALDREVIDWYEGLPSEVKSSTECMVPLPSSLTYNTQKLQVWTRLRVNQMRIWLHTPVLHSAMSIQNNMQLARKVVDLARETIQYLKKLNDSTNLYRRLQVFYHQFLTSAMAVLFLASAHAPVDFSSVVRSDFYIALELIKDMSAKSWVSQRLWRTVKSLKSYTARVGLDENSSSNLANGRQQHQHSSGNQTDDISMHGSSMSASGMTAMTGMDDCMYSQNGGGNNAESSSYPPPPQLGQPQHVQQGDNGSLAPGRVLPGAGLQYGHDSGLDNKQNGLALQSEIKNIFEGCFGINGLQMTSMSESDYVAANSGRGSSTFSSIVGIPPSGYSPVGAGGGNDGNNEGQGASVDGLGMGDAGVYMQFKDLF</sequence>
<feature type="coiled-coil region" evidence="5">
    <location>
        <begin position="148"/>
        <end position="175"/>
    </location>
</feature>
<keyword evidence="8" id="KW-1185">Reference proteome</keyword>
<dbReference type="SMART" id="SM00906">
    <property type="entry name" value="Fungal_trans"/>
    <property type="match status" value="1"/>
</dbReference>
<feature type="region of interest" description="Disordered" evidence="6">
    <location>
        <begin position="704"/>
        <end position="802"/>
    </location>
</feature>
<dbReference type="GO" id="GO:0000978">
    <property type="term" value="F:RNA polymerase II cis-regulatory region sequence-specific DNA binding"/>
    <property type="evidence" value="ECO:0007669"/>
    <property type="project" value="TreeGrafter"/>
</dbReference>
<name>A0A6P8AUP2_PYRGI</name>
<feature type="region of interest" description="Disordered" evidence="6">
    <location>
        <begin position="177"/>
        <end position="237"/>
    </location>
</feature>
<dbReference type="Proteomes" id="UP000515153">
    <property type="component" value="Chromosome V"/>
</dbReference>
<dbReference type="Pfam" id="PF00172">
    <property type="entry name" value="Zn_clus"/>
    <property type="match status" value="1"/>
</dbReference>
<feature type="compositionally biased region" description="Polar residues" evidence="6">
    <location>
        <begin position="63"/>
        <end position="77"/>
    </location>
</feature>
<dbReference type="PROSITE" id="PS00463">
    <property type="entry name" value="ZN2_CY6_FUNGAL_1"/>
    <property type="match status" value="1"/>
</dbReference>
<dbReference type="GO" id="GO:0000435">
    <property type="term" value="P:positive regulation of transcription from RNA polymerase II promoter by galactose"/>
    <property type="evidence" value="ECO:0007669"/>
    <property type="project" value="TreeGrafter"/>
</dbReference>
<dbReference type="SUPFAM" id="SSF57701">
    <property type="entry name" value="Zn2/Cys6 DNA-binding domain"/>
    <property type="match status" value="1"/>
</dbReference>
<dbReference type="InterPro" id="IPR051127">
    <property type="entry name" value="Fungal_SecMet_Regulators"/>
</dbReference>
<dbReference type="CDD" id="cd12148">
    <property type="entry name" value="fungal_TF_MHR"/>
    <property type="match status" value="1"/>
</dbReference>